<dbReference type="EnsemblMetazoa" id="XM_014387455.2">
    <property type="protein sequence ID" value="XP_014242941.1"/>
    <property type="gene ID" value="LOC106662994"/>
</dbReference>
<protein>
    <recommendedName>
        <fullName evidence="4">CPR type cuticle protein</fullName>
    </recommendedName>
</protein>
<dbReference type="Proteomes" id="UP000494040">
    <property type="component" value="Unassembled WGS sequence"/>
</dbReference>
<evidence type="ECO:0000256" key="1">
    <source>
        <dbReference type="SAM" id="SignalP"/>
    </source>
</evidence>
<proteinExistence type="predicted"/>
<dbReference type="GeneID" id="106662994"/>
<dbReference type="AlphaFoldDB" id="A0A8I6RIW2"/>
<keyword evidence="1" id="KW-0732">Signal</keyword>
<evidence type="ECO:0008006" key="4">
    <source>
        <dbReference type="Google" id="ProtNLM"/>
    </source>
</evidence>
<feature type="chain" id="PRO_5035286542" description="CPR type cuticle protein" evidence="1">
    <location>
        <begin position="16"/>
        <end position="88"/>
    </location>
</feature>
<feature type="signal peptide" evidence="1">
    <location>
        <begin position="1"/>
        <end position="15"/>
    </location>
</feature>
<name>A0A8I6RIW2_CIMLE</name>
<evidence type="ECO:0000313" key="2">
    <source>
        <dbReference type="EnsemblMetazoa" id="XP_014242941.1"/>
    </source>
</evidence>
<dbReference type="KEGG" id="clec:106662994"/>
<keyword evidence="3" id="KW-1185">Reference proteome</keyword>
<dbReference type="RefSeq" id="XP_014242941.1">
    <property type="nucleotide sequence ID" value="XM_014387455.2"/>
</dbReference>
<evidence type="ECO:0000313" key="3">
    <source>
        <dbReference type="Proteomes" id="UP000494040"/>
    </source>
</evidence>
<sequence>MKSLIFLTCMVYASAQLVHFRPHAVPPHVHSFNTYRAVPPYFLVPPPPAVRAVPPAVPAAVLPAVPPAIGPVYTPAVPPVLPPAPVPV</sequence>
<reference evidence="2" key="1">
    <citation type="submission" date="2022-01" db="UniProtKB">
        <authorList>
            <consortium name="EnsemblMetazoa"/>
        </authorList>
    </citation>
    <scope>IDENTIFICATION</scope>
</reference>
<accession>A0A8I6RIW2</accession>
<organism evidence="2 3">
    <name type="scientific">Cimex lectularius</name>
    <name type="common">Bed bug</name>
    <name type="synonym">Acanthia lectularia</name>
    <dbReference type="NCBI Taxonomy" id="79782"/>
    <lineage>
        <taxon>Eukaryota</taxon>
        <taxon>Metazoa</taxon>
        <taxon>Ecdysozoa</taxon>
        <taxon>Arthropoda</taxon>
        <taxon>Hexapoda</taxon>
        <taxon>Insecta</taxon>
        <taxon>Pterygota</taxon>
        <taxon>Neoptera</taxon>
        <taxon>Paraneoptera</taxon>
        <taxon>Hemiptera</taxon>
        <taxon>Heteroptera</taxon>
        <taxon>Panheteroptera</taxon>
        <taxon>Cimicomorpha</taxon>
        <taxon>Cimicidae</taxon>
        <taxon>Cimex</taxon>
    </lineage>
</organism>